<dbReference type="EMBL" id="CM037151">
    <property type="protein sequence ID" value="KAH7844662.1"/>
    <property type="molecule type" value="Genomic_DNA"/>
</dbReference>
<sequence>MLSLIIPGLSSLSNDIDVYLQLLIEELKELWEVGIDIHDISSKENFQMRAAAFWTMHDLPGYVMCLVGILKVCSCNRPWECQVALMDDTWKQQLYDNIRHEKETITFRPWRFVLSPHSQLVLPSQVMLHGIPSHMDLLCLSSNTALYSFPYLTKDNKTLVGEENNRPSQSYGASQPSQSCGASWIVQPQVPLQDPSPNFSQPQQGKDGFNEGDELNGEIEVGIRVLATVNRDHYAELVDFWFSDEGKAYATHLLLPWSLVVSLFHNVTMLNSLCPVANKYATVVAALHVFSNVAA</sequence>
<reference evidence="1 2" key="1">
    <citation type="journal article" date="2021" name="Hortic Res">
        <title>High-quality reference genome and annotation aids understanding of berry development for evergreen blueberry (Vaccinium darrowii).</title>
        <authorList>
            <person name="Yu J."/>
            <person name="Hulse-Kemp A.M."/>
            <person name="Babiker E."/>
            <person name="Staton M."/>
        </authorList>
    </citation>
    <scope>NUCLEOTIDE SEQUENCE [LARGE SCALE GENOMIC DNA]</scope>
    <source>
        <strain evidence="2">cv. NJ 8807/NJ 8810</strain>
        <tissue evidence="1">Young leaf</tissue>
    </source>
</reference>
<keyword evidence="2" id="KW-1185">Reference proteome</keyword>
<evidence type="ECO:0000313" key="1">
    <source>
        <dbReference type="EMBL" id="KAH7844662.1"/>
    </source>
</evidence>
<evidence type="ECO:0000313" key="2">
    <source>
        <dbReference type="Proteomes" id="UP000828048"/>
    </source>
</evidence>
<organism evidence="1 2">
    <name type="scientific">Vaccinium darrowii</name>
    <dbReference type="NCBI Taxonomy" id="229202"/>
    <lineage>
        <taxon>Eukaryota</taxon>
        <taxon>Viridiplantae</taxon>
        <taxon>Streptophyta</taxon>
        <taxon>Embryophyta</taxon>
        <taxon>Tracheophyta</taxon>
        <taxon>Spermatophyta</taxon>
        <taxon>Magnoliopsida</taxon>
        <taxon>eudicotyledons</taxon>
        <taxon>Gunneridae</taxon>
        <taxon>Pentapetalae</taxon>
        <taxon>asterids</taxon>
        <taxon>Ericales</taxon>
        <taxon>Ericaceae</taxon>
        <taxon>Vaccinioideae</taxon>
        <taxon>Vaccinieae</taxon>
        <taxon>Vaccinium</taxon>
    </lineage>
</organism>
<accession>A0ACB7XV38</accession>
<name>A0ACB7XV38_9ERIC</name>
<protein>
    <submittedName>
        <fullName evidence="1">Uncharacterized protein</fullName>
    </submittedName>
</protein>
<dbReference type="Proteomes" id="UP000828048">
    <property type="component" value="Chromosome 1"/>
</dbReference>
<comment type="caution">
    <text evidence="1">The sequence shown here is derived from an EMBL/GenBank/DDBJ whole genome shotgun (WGS) entry which is preliminary data.</text>
</comment>
<proteinExistence type="predicted"/>
<gene>
    <name evidence="1" type="ORF">Vadar_030389</name>
</gene>